<keyword evidence="2" id="KW-1185">Reference proteome</keyword>
<dbReference type="EMBL" id="LACI01001192">
    <property type="protein sequence ID" value="KJU85016.1"/>
    <property type="molecule type" value="Genomic_DNA"/>
</dbReference>
<dbReference type="InterPro" id="IPR002636">
    <property type="entry name" value="DUF29"/>
</dbReference>
<evidence type="ECO:0000313" key="2">
    <source>
        <dbReference type="Proteomes" id="UP000033423"/>
    </source>
</evidence>
<proteinExistence type="predicted"/>
<dbReference type="Proteomes" id="UP000033423">
    <property type="component" value="Unassembled WGS sequence"/>
</dbReference>
<dbReference type="PATRIC" id="fig|29290.4.peg.3714"/>
<accession>A0A0F3GT32</accession>
<dbReference type="PANTHER" id="PTHR34235">
    <property type="entry name" value="SLR1203 PROTEIN-RELATED"/>
    <property type="match status" value="1"/>
</dbReference>
<gene>
    <name evidence="1" type="ORF">MBAV_002789</name>
</gene>
<organism evidence="1 2">
    <name type="scientific">Candidatus Magnetobacterium bavaricum</name>
    <dbReference type="NCBI Taxonomy" id="29290"/>
    <lineage>
        <taxon>Bacteria</taxon>
        <taxon>Pseudomonadati</taxon>
        <taxon>Nitrospirota</taxon>
        <taxon>Thermodesulfovibrionia</taxon>
        <taxon>Thermodesulfovibrionales</taxon>
        <taxon>Candidatus Magnetobacteriaceae</taxon>
        <taxon>Candidatus Magnetobacterium</taxon>
    </lineage>
</organism>
<protein>
    <submittedName>
        <fullName evidence="1">Protein containing DUF29</fullName>
    </submittedName>
</protein>
<dbReference type="AlphaFoldDB" id="A0A0F3GT32"/>
<dbReference type="Pfam" id="PF01724">
    <property type="entry name" value="DUF29"/>
    <property type="match status" value="1"/>
</dbReference>
<evidence type="ECO:0000313" key="1">
    <source>
        <dbReference type="EMBL" id="KJU85016.1"/>
    </source>
</evidence>
<comment type="caution">
    <text evidence="1">The sequence shown here is derived from an EMBL/GenBank/DDBJ whole genome shotgun (WGS) entry which is preliminary data.</text>
</comment>
<reference evidence="1 2" key="1">
    <citation type="submission" date="2015-02" db="EMBL/GenBank/DDBJ databases">
        <title>Single-cell genomics of uncultivated deep-branching MTB reveals a conserved set of magnetosome genes.</title>
        <authorList>
            <person name="Kolinko S."/>
            <person name="Richter M."/>
            <person name="Glockner F.O."/>
            <person name="Brachmann A."/>
            <person name="Schuler D."/>
        </authorList>
    </citation>
    <scope>NUCLEOTIDE SEQUENCE [LARGE SCALE GENOMIC DNA]</scope>
    <source>
        <strain evidence="1">TM-1</strain>
    </source>
</reference>
<dbReference type="Gene3D" id="1.20.1220.20">
    <property type="entry name" value="Uncharcterised protein PF01724"/>
    <property type="match status" value="1"/>
</dbReference>
<name>A0A0F3GT32_9BACT</name>
<sequence length="177" mass="20522">MISGPNNMDTLTQAHNDTLADSSLLHDTPGSDTPARDLYEVDFYQWVFYNADLLRQGRFAEIDLENIIEELESMARNNKRELLSRLKVLIMHLLKWQYQPKLRSGSWSATIRNQRNEIKFLLEDSPSLKYNIETVIAKGFIAAKEDFEDETGISANTLPETCPYTFEQLMLRGFWPE</sequence>